<dbReference type="AlphaFoldDB" id="A0A2S7KZT3"/>
<protein>
    <submittedName>
        <fullName evidence="2">Uncharacterized protein</fullName>
    </submittedName>
</protein>
<name>A0A2S7KZT3_9FLAO</name>
<reference evidence="2 3" key="1">
    <citation type="submission" date="2016-11" db="EMBL/GenBank/DDBJ databases">
        <title>Trade-off between light-utilization and light-protection in marine flavobacteria.</title>
        <authorList>
            <person name="Kumagai Y."/>
        </authorList>
    </citation>
    <scope>NUCLEOTIDE SEQUENCE [LARGE SCALE GENOMIC DNA]</scope>
    <source>
        <strain evidence="2 3">ATCC 700397</strain>
    </source>
</reference>
<comment type="caution">
    <text evidence="2">The sequence shown here is derived from an EMBL/GenBank/DDBJ whole genome shotgun (WGS) entry which is preliminary data.</text>
</comment>
<sequence length="116" mass="13465">MVFPFTVSNHKKKLFFFIAILLTLQKWSEVLKTQQMNTILFITAFFLIVTASLIYVFLFLKKKSTPKLSIEEVALLKCKVIIRNKENFTKKTIQKAQQQIDAFLEQKNSIASTTES</sequence>
<keyword evidence="3" id="KW-1185">Reference proteome</keyword>
<dbReference type="Proteomes" id="UP000239522">
    <property type="component" value="Unassembled WGS sequence"/>
</dbReference>
<keyword evidence="1" id="KW-1133">Transmembrane helix</keyword>
<organism evidence="2 3">
    <name type="scientific">Polaribacter filamentus</name>
    <dbReference type="NCBI Taxonomy" id="53483"/>
    <lineage>
        <taxon>Bacteria</taxon>
        <taxon>Pseudomonadati</taxon>
        <taxon>Bacteroidota</taxon>
        <taxon>Flavobacteriia</taxon>
        <taxon>Flavobacteriales</taxon>
        <taxon>Flavobacteriaceae</taxon>
    </lineage>
</organism>
<keyword evidence="1" id="KW-0812">Transmembrane</keyword>
<evidence type="ECO:0000313" key="2">
    <source>
        <dbReference type="EMBL" id="PQB07998.1"/>
    </source>
</evidence>
<proteinExistence type="predicted"/>
<gene>
    <name evidence="2" type="ORF">BST83_13185</name>
</gene>
<accession>A0A2S7KZT3</accession>
<feature type="transmembrane region" description="Helical" evidence="1">
    <location>
        <begin position="38"/>
        <end position="60"/>
    </location>
</feature>
<keyword evidence="1" id="KW-0472">Membrane</keyword>
<evidence type="ECO:0000256" key="1">
    <source>
        <dbReference type="SAM" id="Phobius"/>
    </source>
</evidence>
<dbReference type="EMBL" id="MQUA01000013">
    <property type="protein sequence ID" value="PQB07998.1"/>
    <property type="molecule type" value="Genomic_DNA"/>
</dbReference>
<evidence type="ECO:0000313" key="3">
    <source>
        <dbReference type="Proteomes" id="UP000239522"/>
    </source>
</evidence>